<dbReference type="AlphaFoldDB" id="A0A0E9S4D7"/>
<feature type="region of interest" description="Disordered" evidence="1">
    <location>
        <begin position="1"/>
        <end position="33"/>
    </location>
</feature>
<evidence type="ECO:0000256" key="1">
    <source>
        <dbReference type="SAM" id="MobiDB-lite"/>
    </source>
</evidence>
<proteinExistence type="predicted"/>
<reference evidence="2" key="2">
    <citation type="journal article" date="2015" name="Fish Shellfish Immunol.">
        <title>Early steps in the European eel (Anguilla anguilla)-Vibrio vulnificus interaction in the gills: Role of the RtxA13 toxin.</title>
        <authorList>
            <person name="Callol A."/>
            <person name="Pajuelo D."/>
            <person name="Ebbesson L."/>
            <person name="Teles M."/>
            <person name="MacKenzie S."/>
            <person name="Amaro C."/>
        </authorList>
    </citation>
    <scope>NUCLEOTIDE SEQUENCE</scope>
</reference>
<accession>A0A0E9S4D7</accession>
<feature type="compositionally biased region" description="Basic and acidic residues" evidence="1">
    <location>
        <begin position="24"/>
        <end position="33"/>
    </location>
</feature>
<name>A0A0E9S4D7_ANGAN</name>
<sequence length="33" mass="3577">MSALPSVRCQGLSRPATTQSPCTLEDRLPAPHR</sequence>
<reference evidence="2" key="1">
    <citation type="submission" date="2014-11" db="EMBL/GenBank/DDBJ databases">
        <authorList>
            <person name="Amaro Gonzalez C."/>
        </authorList>
    </citation>
    <scope>NUCLEOTIDE SEQUENCE</scope>
</reference>
<organism evidence="2">
    <name type="scientific">Anguilla anguilla</name>
    <name type="common">European freshwater eel</name>
    <name type="synonym">Muraena anguilla</name>
    <dbReference type="NCBI Taxonomy" id="7936"/>
    <lineage>
        <taxon>Eukaryota</taxon>
        <taxon>Metazoa</taxon>
        <taxon>Chordata</taxon>
        <taxon>Craniata</taxon>
        <taxon>Vertebrata</taxon>
        <taxon>Euteleostomi</taxon>
        <taxon>Actinopterygii</taxon>
        <taxon>Neopterygii</taxon>
        <taxon>Teleostei</taxon>
        <taxon>Anguilliformes</taxon>
        <taxon>Anguillidae</taxon>
        <taxon>Anguilla</taxon>
    </lineage>
</organism>
<protein>
    <submittedName>
        <fullName evidence="2">Uncharacterized protein</fullName>
    </submittedName>
</protein>
<evidence type="ECO:0000313" key="2">
    <source>
        <dbReference type="EMBL" id="JAH36151.1"/>
    </source>
</evidence>
<dbReference type="EMBL" id="GBXM01072426">
    <property type="protein sequence ID" value="JAH36151.1"/>
    <property type="molecule type" value="Transcribed_RNA"/>
</dbReference>